<dbReference type="PRINTS" id="PR00035">
    <property type="entry name" value="HTHGNTR"/>
</dbReference>
<dbReference type="EMBL" id="JAUSVV010000006">
    <property type="protein sequence ID" value="MDQ0443521.1"/>
    <property type="molecule type" value="Genomic_DNA"/>
</dbReference>
<dbReference type="InterPro" id="IPR036388">
    <property type="entry name" value="WH-like_DNA-bd_sf"/>
</dbReference>
<dbReference type="SMART" id="SM00866">
    <property type="entry name" value="UTRA"/>
    <property type="match status" value="1"/>
</dbReference>
<name>A0ABU0HMH4_9HYPH</name>
<evidence type="ECO:0000256" key="3">
    <source>
        <dbReference type="ARBA" id="ARBA00023163"/>
    </source>
</evidence>
<dbReference type="SUPFAM" id="SSF46785">
    <property type="entry name" value="Winged helix' DNA-binding domain"/>
    <property type="match status" value="1"/>
</dbReference>
<keyword evidence="1" id="KW-0805">Transcription regulation</keyword>
<comment type="caution">
    <text evidence="5">The sequence shown here is derived from an EMBL/GenBank/DDBJ whole genome shotgun (WGS) entry which is preliminary data.</text>
</comment>
<accession>A0ABU0HMH4</accession>
<dbReference type="PANTHER" id="PTHR44846">
    <property type="entry name" value="MANNOSYL-D-GLYCERATE TRANSPORT/METABOLISM SYSTEM REPRESSOR MNGR-RELATED"/>
    <property type="match status" value="1"/>
</dbReference>
<evidence type="ECO:0000313" key="6">
    <source>
        <dbReference type="Proteomes" id="UP001236369"/>
    </source>
</evidence>
<dbReference type="InterPro" id="IPR028978">
    <property type="entry name" value="Chorismate_lyase_/UTRA_dom_sf"/>
</dbReference>
<proteinExistence type="predicted"/>
<feature type="domain" description="HTH gntR-type" evidence="4">
    <location>
        <begin position="14"/>
        <end position="82"/>
    </location>
</feature>
<dbReference type="SMART" id="SM00345">
    <property type="entry name" value="HTH_GNTR"/>
    <property type="match status" value="1"/>
</dbReference>
<dbReference type="Gene3D" id="1.10.10.10">
    <property type="entry name" value="Winged helix-like DNA-binding domain superfamily/Winged helix DNA-binding domain"/>
    <property type="match status" value="1"/>
</dbReference>
<keyword evidence="3" id="KW-0804">Transcription</keyword>
<dbReference type="PANTHER" id="PTHR44846:SF1">
    <property type="entry name" value="MANNOSYL-D-GLYCERATE TRANSPORT_METABOLISM SYSTEM REPRESSOR MNGR-RELATED"/>
    <property type="match status" value="1"/>
</dbReference>
<dbReference type="PROSITE" id="PS50949">
    <property type="entry name" value="HTH_GNTR"/>
    <property type="match status" value="1"/>
</dbReference>
<sequence length="254" mass="28217">MNDHPTAPFKPELRPLYAQIQSLITTRIAEGAWKPGDLLPTEHELAAEYGVSQGTVRKALIALEGEKLIVRRQGVGTYVARHARDTVLFRFFRIVTPEGTRLSPKSRLIAQGIRPATAEEARQLALSEGEPLHAVTRVRTFGDTPSIYEFVVVPAAIIPVLDLPTTEEMSEEMYVIYQERHGILITRVQERLQAIAAGQEEAEALGLPEGSPLLEIVRVAFDVSGRPVELRISRCDTRENRYSADIIDADDARA</sequence>
<evidence type="ECO:0000256" key="2">
    <source>
        <dbReference type="ARBA" id="ARBA00023125"/>
    </source>
</evidence>
<dbReference type="InterPro" id="IPR050679">
    <property type="entry name" value="Bact_HTH_transcr_reg"/>
</dbReference>
<dbReference type="InterPro" id="IPR000524">
    <property type="entry name" value="Tscrpt_reg_HTH_GntR"/>
</dbReference>
<dbReference type="CDD" id="cd07377">
    <property type="entry name" value="WHTH_GntR"/>
    <property type="match status" value="1"/>
</dbReference>
<dbReference type="Pfam" id="PF00392">
    <property type="entry name" value="GntR"/>
    <property type="match status" value="1"/>
</dbReference>
<protein>
    <submittedName>
        <fullName evidence="5">GntR family transcriptional regulator</fullName>
    </submittedName>
</protein>
<dbReference type="Proteomes" id="UP001236369">
    <property type="component" value="Unassembled WGS sequence"/>
</dbReference>
<dbReference type="Gene3D" id="3.40.1410.10">
    <property type="entry name" value="Chorismate lyase-like"/>
    <property type="match status" value="1"/>
</dbReference>
<evidence type="ECO:0000256" key="1">
    <source>
        <dbReference type="ARBA" id="ARBA00023015"/>
    </source>
</evidence>
<dbReference type="InterPro" id="IPR011663">
    <property type="entry name" value="UTRA"/>
</dbReference>
<dbReference type="InterPro" id="IPR036390">
    <property type="entry name" value="WH_DNA-bd_sf"/>
</dbReference>
<keyword evidence="6" id="KW-1185">Reference proteome</keyword>
<reference evidence="5 6" key="1">
    <citation type="submission" date="2023-07" db="EMBL/GenBank/DDBJ databases">
        <title>Genomic Encyclopedia of Type Strains, Phase IV (KMG-IV): sequencing the most valuable type-strain genomes for metagenomic binning, comparative biology and taxonomic classification.</title>
        <authorList>
            <person name="Goeker M."/>
        </authorList>
    </citation>
    <scope>NUCLEOTIDE SEQUENCE [LARGE SCALE GENOMIC DNA]</scope>
    <source>
        <strain evidence="5 6">DSM 19562</strain>
    </source>
</reference>
<evidence type="ECO:0000259" key="4">
    <source>
        <dbReference type="PROSITE" id="PS50949"/>
    </source>
</evidence>
<dbReference type="RefSeq" id="WP_238247733.1">
    <property type="nucleotide sequence ID" value="NZ_BPQX01000013.1"/>
</dbReference>
<dbReference type="SUPFAM" id="SSF64288">
    <property type="entry name" value="Chorismate lyase-like"/>
    <property type="match status" value="1"/>
</dbReference>
<gene>
    <name evidence="5" type="ORF">QO016_003024</name>
</gene>
<evidence type="ECO:0000313" key="5">
    <source>
        <dbReference type="EMBL" id="MDQ0443521.1"/>
    </source>
</evidence>
<organism evidence="5 6">
    <name type="scientific">Methylobacterium persicinum</name>
    <dbReference type="NCBI Taxonomy" id="374426"/>
    <lineage>
        <taxon>Bacteria</taxon>
        <taxon>Pseudomonadati</taxon>
        <taxon>Pseudomonadota</taxon>
        <taxon>Alphaproteobacteria</taxon>
        <taxon>Hyphomicrobiales</taxon>
        <taxon>Methylobacteriaceae</taxon>
        <taxon>Methylobacterium</taxon>
    </lineage>
</organism>
<keyword evidence="2" id="KW-0238">DNA-binding</keyword>
<dbReference type="Pfam" id="PF07702">
    <property type="entry name" value="UTRA"/>
    <property type="match status" value="1"/>
</dbReference>